<gene>
    <name evidence="4" type="ORF">KTH90_04040</name>
</gene>
<keyword evidence="2" id="KW-0560">Oxidoreductase</keyword>
<keyword evidence="5" id="KW-1185">Reference proteome</keyword>
<dbReference type="PRINTS" id="PR00080">
    <property type="entry name" value="SDRFAMILY"/>
</dbReference>
<dbReference type="CDD" id="cd05233">
    <property type="entry name" value="SDR_c"/>
    <property type="match status" value="1"/>
</dbReference>
<dbReference type="RefSeq" id="WP_238726291.1">
    <property type="nucleotide sequence ID" value="NZ_JAHQCX010000002.1"/>
</dbReference>
<dbReference type="InterPro" id="IPR036291">
    <property type="entry name" value="NAD(P)-bd_dom_sf"/>
</dbReference>
<evidence type="ECO:0000256" key="1">
    <source>
        <dbReference type="ARBA" id="ARBA00006484"/>
    </source>
</evidence>
<dbReference type="InterPro" id="IPR002347">
    <property type="entry name" value="SDR_fam"/>
</dbReference>
<name>A0ABS6K3S9_9FIRM</name>
<reference evidence="4 5" key="1">
    <citation type="submission" date="2021-06" db="EMBL/GenBank/DDBJ databases">
        <title>Description of novel taxa of the family Lachnospiraceae.</title>
        <authorList>
            <person name="Chaplin A.V."/>
            <person name="Sokolova S.R."/>
            <person name="Pikina A.P."/>
            <person name="Korzhanova M."/>
            <person name="Belova V."/>
            <person name="Korostin D."/>
            <person name="Efimov B.A."/>
        </authorList>
    </citation>
    <scope>NUCLEOTIDE SEQUENCE [LARGE SCALE GENOMIC DNA]</scope>
    <source>
        <strain evidence="4 5">ASD4241</strain>
    </source>
</reference>
<proteinExistence type="inferred from homology"/>
<organism evidence="4 5">
    <name type="scientific">Diplocloster modestus</name>
    <dbReference type="NCBI Taxonomy" id="2850322"/>
    <lineage>
        <taxon>Bacteria</taxon>
        <taxon>Bacillati</taxon>
        <taxon>Bacillota</taxon>
        <taxon>Clostridia</taxon>
        <taxon>Lachnospirales</taxon>
        <taxon>Lachnospiraceae</taxon>
        <taxon>Diplocloster</taxon>
    </lineage>
</organism>
<dbReference type="Proteomes" id="UP001314681">
    <property type="component" value="Unassembled WGS sequence"/>
</dbReference>
<dbReference type="SUPFAM" id="SSF51735">
    <property type="entry name" value="NAD(P)-binding Rossmann-fold domains"/>
    <property type="match status" value="1"/>
</dbReference>
<sequence>MKIKDFLRKIKHFFVIERVKPICIPVVQSEMLIGKTALIIGGTGGIGFGIAKSFVRSGCKVILSGTNSDKLDMYRKKLPADQTKTITLDVLDTSDIHTKIRSAAKTFGEDGQIDILVYSAGVHGGMRFEAITEDEYDAVLGINLKGMFFVCQEVASYMKENGINGHILNVGSASALKPAGTPYEISKWGVRGFTLGLSRELIKYGITVNCIAPGPVATSMLNYQEEKGIAMPSNPSKRMAVPEEIGNLAVFMVSDAGKLIVGDSYYISGGSGTILIDT</sequence>
<evidence type="ECO:0000313" key="4">
    <source>
        <dbReference type="EMBL" id="MBU9725179.1"/>
    </source>
</evidence>
<dbReference type="Pfam" id="PF00106">
    <property type="entry name" value="adh_short"/>
    <property type="match status" value="1"/>
</dbReference>
<dbReference type="PANTHER" id="PTHR42760:SF133">
    <property type="entry name" value="3-OXOACYL-[ACYL-CARRIER-PROTEIN] REDUCTASE"/>
    <property type="match status" value="1"/>
</dbReference>
<dbReference type="EMBL" id="JAHQCX010000002">
    <property type="protein sequence ID" value="MBU9725179.1"/>
    <property type="molecule type" value="Genomic_DNA"/>
</dbReference>
<evidence type="ECO:0000256" key="3">
    <source>
        <dbReference type="RuleBase" id="RU000363"/>
    </source>
</evidence>
<comment type="similarity">
    <text evidence="1 3">Belongs to the short-chain dehydrogenases/reductases (SDR) family.</text>
</comment>
<dbReference type="PANTHER" id="PTHR42760">
    <property type="entry name" value="SHORT-CHAIN DEHYDROGENASES/REDUCTASES FAMILY MEMBER"/>
    <property type="match status" value="1"/>
</dbReference>
<accession>A0ABS6K3S9</accession>
<evidence type="ECO:0000256" key="2">
    <source>
        <dbReference type="ARBA" id="ARBA00023002"/>
    </source>
</evidence>
<dbReference type="PRINTS" id="PR00081">
    <property type="entry name" value="GDHRDH"/>
</dbReference>
<comment type="caution">
    <text evidence="4">The sequence shown here is derived from an EMBL/GenBank/DDBJ whole genome shotgun (WGS) entry which is preliminary data.</text>
</comment>
<protein>
    <submittedName>
        <fullName evidence="4">SDR family oxidoreductase</fullName>
    </submittedName>
</protein>
<dbReference type="Gene3D" id="3.40.50.720">
    <property type="entry name" value="NAD(P)-binding Rossmann-like Domain"/>
    <property type="match status" value="1"/>
</dbReference>
<evidence type="ECO:0000313" key="5">
    <source>
        <dbReference type="Proteomes" id="UP001314681"/>
    </source>
</evidence>